<sequence length="503" mass="56337">MNKSQPALREMAFGMDAFKVSMAECRMVISSVDVAGCLILKKQVTLSEPELPTNNITDSETLKPTEEPTDHHDHEADSDSLIHILDLPSPNPLQTPEPVLITLLKLLAPEPETNFGQSSTSLISEEPIETQLKDKQISLDEFESFQAYLHSHGLALLSSNLLPYLKSRLEPTALFTYLQSLLQHNVTNEDILALASLRISENSGRTARPSTTRKIKIEHIDEQIKLNEPALVSDNLGLKTWGSSLVLAEFITERLKVLNEQDLLKGSILELGSGTGLTGITIAKLGYKITMTDLPEITPNLETNVILNNCEDIIDVEVLDWTNPESFYQVKGQDVKYDTIIIADPIYSPQHPLWVTNMICSFLKKDPDSRVLLQIPLRQMYEKEREVLWGLIRDRGLVAREELQVSGWDEFGDDILNTLQDIFKGIELLERDVFSLTVSDQILASLSKQQIGLLCSTQITDTVPTVEQDLGLVTRLGTGLTVWDNGTRFVMAKWSFITIDDFP</sequence>
<reference evidence="2" key="1">
    <citation type="journal article" date="2021" name="Open Biol.">
        <title>Shared evolutionary footprints suggest mitochondrial oxidative damage underlies multiple complex I losses in fungi.</title>
        <authorList>
            <person name="Schikora-Tamarit M.A."/>
            <person name="Marcet-Houben M."/>
            <person name="Nosek J."/>
            <person name="Gabaldon T."/>
        </authorList>
    </citation>
    <scope>NUCLEOTIDE SEQUENCE</scope>
    <source>
        <strain evidence="2">CBS2887</strain>
    </source>
</reference>
<evidence type="ECO:0000313" key="3">
    <source>
        <dbReference type="Proteomes" id="UP000774326"/>
    </source>
</evidence>
<reference evidence="2" key="2">
    <citation type="submission" date="2021-01" db="EMBL/GenBank/DDBJ databases">
        <authorList>
            <person name="Schikora-Tamarit M.A."/>
        </authorList>
    </citation>
    <scope>NUCLEOTIDE SEQUENCE</scope>
    <source>
        <strain evidence="2">CBS2887</strain>
    </source>
</reference>
<dbReference type="Proteomes" id="UP000774326">
    <property type="component" value="Unassembled WGS sequence"/>
</dbReference>
<comment type="caution">
    <text evidence="2">The sequence shown here is derived from an EMBL/GenBank/DDBJ whole genome shotgun (WGS) entry which is preliminary data.</text>
</comment>
<name>A0A9P8QB95_WICPI</name>
<proteinExistence type="predicted"/>
<dbReference type="OrthoDB" id="433955at2759"/>
<accession>A0A9P8QB95</accession>
<dbReference type="CDD" id="cd02440">
    <property type="entry name" value="AdoMet_MTases"/>
    <property type="match status" value="1"/>
</dbReference>
<evidence type="ECO:0000256" key="1">
    <source>
        <dbReference type="SAM" id="MobiDB-lite"/>
    </source>
</evidence>
<dbReference type="GO" id="GO:0005829">
    <property type="term" value="C:cytosol"/>
    <property type="evidence" value="ECO:0007669"/>
    <property type="project" value="TreeGrafter"/>
</dbReference>
<organism evidence="2 3">
    <name type="scientific">Wickerhamomyces pijperi</name>
    <name type="common">Yeast</name>
    <name type="synonym">Pichia pijperi</name>
    <dbReference type="NCBI Taxonomy" id="599730"/>
    <lineage>
        <taxon>Eukaryota</taxon>
        <taxon>Fungi</taxon>
        <taxon>Dikarya</taxon>
        <taxon>Ascomycota</taxon>
        <taxon>Saccharomycotina</taxon>
        <taxon>Saccharomycetes</taxon>
        <taxon>Phaffomycetales</taxon>
        <taxon>Wickerhamomycetaceae</taxon>
        <taxon>Wickerhamomyces</taxon>
    </lineage>
</organism>
<protein>
    <submittedName>
        <fullName evidence="2">Uncharacterized protein</fullName>
    </submittedName>
</protein>
<dbReference type="InterPro" id="IPR019410">
    <property type="entry name" value="Methyltransf_16"/>
</dbReference>
<dbReference type="InterPro" id="IPR029063">
    <property type="entry name" value="SAM-dependent_MTases_sf"/>
</dbReference>
<feature type="region of interest" description="Disordered" evidence="1">
    <location>
        <begin position="50"/>
        <end position="77"/>
    </location>
</feature>
<dbReference type="SUPFAM" id="SSF53335">
    <property type="entry name" value="S-adenosyl-L-methionine-dependent methyltransferases"/>
    <property type="match status" value="1"/>
</dbReference>
<evidence type="ECO:0000313" key="2">
    <source>
        <dbReference type="EMBL" id="KAH3687758.1"/>
    </source>
</evidence>
<keyword evidence="3" id="KW-1185">Reference proteome</keyword>
<feature type="compositionally biased region" description="Basic and acidic residues" evidence="1">
    <location>
        <begin position="60"/>
        <end position="77"/>
    </location>
</feature>
<gene>
    <name evidence="2" type="ORF">WICPIJ_001255</name>
</gene>
<dbReference type="GO" id="GO:0008757">
    <property type="term" value="F:S-adenosylmethionine-dependent methyltransferase activity"/>
    <property type="evidence" value="ECO:0007669"/>
    <property type="project" value="UniProtKB-ARBA"/>
</dbReference>
<dbReference type="PANTHER" id="PTHR14614">
    <property type="entry name" value="HEPATOCELLULAR CARCINOMA-ASSOCIATED ANTIGEN"/>
    <property type="match status" value="1"/>
</dbReference>
<dbReference type="EMBL" id="JAEUBG010000631">
    <property type="protein sequence ID" value="KAH3687758.1"/>
    <property type="molecule type" value="Genomic_DNA"/>
</dbReference>
<dbReference type="Pfam" id="PF10294">
    <property type="entry name" value="Methyltransf_16"/>
    <property type="match status" value="1"/>
</dbReference>
<dbReference type="AlphaFoldDB" id="A0A9P8QB95"/>
<dbReference type="Gene3D" id="3.40.50.150">
    <property type="entry name" value="Vaccinia Virus protein VP39"/>
    <property type="match status" value="1"/>
</dbReference>
<dbReference type="PANTHER" id="PTHR14614:SF156">
    <property type="entry name" value="PROTEIN-LYSINE N-METHYLTRANSFERASE EFM2"/>
    <property type="match status" value="1"/>
</dbReference>